<dbReference type="EMBL" id="KL363240">
    <property type="protein sequence ID" value="KFD51398.1"/>
    <property type="molecule type" value="Genomic_DNA"/>
</dbReference>
<evidence type="ECO:0000313" key="2">
    <source>
        <dbReference type="Proteomes" id="UP000030764"/>
    </source>
</evidence>
<dbReference type="Proteomes" id="UP000030764">
    <property type="component" value="Unassembled WGS sequence"/>
</dbReference>
<gene>
    <name evidence="1" type="ORF">M513_07803</name>
</gene>
<accession>A0A085M2F2</accession>
<protein>
    <submittedName>
        <fullName evidence="1">Uncharacterized protein</fullName>
    </submittedName>
</protein>
<sequence length="91" mass="9626">MIQAAVVTAGPPAPSCLRDHVHGGSPRATGAADDAEFLHLAKFSFGQSELVGWQSAGASIERRARCGNVVLHTVLGVNRCELRSRNGRKFG</sequence>
<dbReference type="AlphaFoldDB" id="A0A085M2F2"/>
<name>A0A085M2F2_9BILA</name>
<organism evidence="1 2">
    <name type="scientific">Trichuris suis</name>
    <name type="common">pig whipworm</name>
    <dbReference type="NCBI Taxonomy" id="68888"/>
    <lineage>
        <taxon>Eukaryota</taxon>
        <taxon>Metazoa</taxon>
        <taxon>Ecdysozoa</taxon>
        <taxon>Nematoda</taxon>
        <taxon>Enoplea</taxon>
        <taxon>Dorylaimia</taxon>
        <taxon>Trichinellida</taxon>
        <taxon>Trichuridae</taxon>
        <taxon>Trichuris</taxon>
    </lineage>
</organism>
<proteinExistence type="predicted"/>
<reference evidence="1 2" key="1">
    <citation type="journal article" date="2014" name="Nat. Genet.">
        <title>Genome and transcriptome of the porcine whipworm Trichuris suis.</title>
        <authorList>
            <person name="Jex A.R."/>
            <person name="Nejsum P."/>
            <person name="Schwarz E.M."/>
            <person name="Hu L."/>
            <person name="Young N.D."/>
            <person name="Hall R.S."/>
            <person name="Korhonen P.K."/>
            <person name="Liao S."/>
            <person name="Thamsborg S."/>
            <person name="Xia J."/>
            <person name="Xu P."/>
            <person name="Wang S."/>
            <person name="Scheerlinck J.P."/>
            <person name="Hofmann A."/>
            <person name="Sternberg P.W."/>
            <person name="Wang J."/>
            <person name="Gasser R.B."/>
        </authorList>
    </citation>
    <scope>NUCLEOTIDE SEQUENCE [LARGE SCALE GENOMIC DNA]</scope>
    <source>
        <strain evidence="1">DCEP-RM93M</strain>
    </source>
</reference>
<evidence type="ECO:0000313" key="1">
    <source>
        <dbReference type="EMBL" id="KFD51398.1"/>
    </source>
</evidence>
<keyword evidence="2" id="KW-1185">Reference proteome</keyword>